<evidence type="ECO:0000259" key="3">
    <source>
        <dbReference type="Pfam" id="PF23991"/>
    </source>
</evidence>
<feature type="region of interest" description="Disordered" evidence="2">
    <location>
        <begin position="104"/>
        <end position="275"/>
    </location>
</feature>
<reference evidence="4 5" key="1">
    <citation type="journal article" date="2019" name="Int. J. Syst. Evol. Microbiol.">
        <title>The Global Catalogue of Microorganisms (GCM) 10K type strain sequencing project: providing services to taxonomists for standard genome sequencing and annotation.</title>
        <authorList>
            <consortium name="The Broad Institute Genomics Platform"/>
            <consortium name="The Broad Institute Genome Sequencing Center for Infectious Disease"/>
            <person name="Wu L."/>
            <person name="Ma J."/>
        </authorList>
    </citation>
    <scope>NUCLEOTIDE SEQUENCE [LARGE SCALE GENOMIC DNA]</scope>
    <source>
        <strain evidence="4 5">LMG 29247</strain>
    </source>
</reference>
<sequence length="275" mass="28426">MSDIERIERRLSTVERAVVDGDLELAAVGNAASLTEDLAALTERIDTHEQRIADLEGRIDALDGLVGSVESVNEAVERRANGAVAAVDRLEHRIDELERVVDSRDTGDSGVGRVVPTDRDGGALERGTKTADGGEEPSDSDGAGIRGKTAAAPDSATDGYGRGALPSIDANEQADGSRSVEQTATEIVAAPTGEGESPNRQDGPGSDDRADSTATSADSTWSGRRATQDAIDCRLANPANGDRSSEGSASNEGAASSEDDEPGGGVVEFLRSKLP</sequence>
<evidence type="ECO:0000256" key="1">
    <source>
        <dbReference type="SAM" id="Coils"/>
    </source>
</evidence>
<gene>
    <name evidence="4" type="ORF">ACFQE6_25480</name>
</gene>
<keyword evidence="5" id="KW-1185">Reference proteome</keyword>
<dbReference type="Pfam" id="PF23991">
    <property type="entry name" value="DUF7310"/>
    <property type="match status" value="1"/>
</dbReference>
<name>A0ABD5SUP1_9EURY</name>
<keyword evidence="1" id="KW-0175">Coiled coil</keyword>
<evidence type="ECO:0000256" key="2">
    <source>
        <dbReference type="SAM" id="MobiDB-lite"/>
    </source>
</evidence>
<evidence type="ECO:0000313" key="4">
    <source>
        <dbReference type="EMBL" id="MFC6768230.1"/>
    </source>
</evidence>
<organism evidence="4 5">
    <name type="scientific">Natrinema soli</name>
    <dbReference type="NCBI Taxonomy" id="1930624"/>
    <lineage>
        <taxon>Archaea</taxon>
        <taxon>Methanobacteriati</taxon>
        <taxon>Methanobacteriota</taxon>
        <taxon>Stenosarchaea group</taxon>
        <taxon>Halobacteria</taxon>
        <taxon>Halobacteriales</taxon>
        <taxon>Natrialbaceae</taxon>
        <taxon>Natrinema</taxon>
    </lineage>
</organism>
<dbReference type="Proteomes" id="UP001596383">
    <property type="component" value="Unassembled WGS sequence"/>
</dbReference>
<feature type="coiled-coil region" evidence="1">
    <location>
        <begin position="31"/>
        <end position="100"/>
    </location>
</feature>
<proteinExistence type="predicted"/>
<dbReference type="Gene3D" id="1.20.5.340">
    <property type="match status" value="1"/>
</dbReference>
<evidence type="ECO:0000313" key="5">
    <source>
        <dbReference type="Proteomes" id="UP001596383"/>
    </source>
</evidence>
<dbReference type="SUPFAM" id="SSF57997">
    <property type="entry name" value="Tropomyosin"/>
    <property type="match status" value="1"/>
</dbReference>
<protein>
    <recommendedName>
        <fullName evidence="3">DUF7310 domain-containing protein</fullName>
    </recommendedName>
</protein>
<comment type="caution">
    <text evidence="4">The sequence shown here is derived from an EMBL/GenBank/DDBJ whole genome shotgun (WGS) entry which is preliminary data.</text>
</comment>
<dbReference type="RefSeq" id="WP_273741036.1">
    <property type="nucleotide sequence ID" value="NZ_JAQIVI010000508.1"/>
</dbReference>
<feature type="compositionally biased region" description="Low complexity" evidence="2">
    <location>
        <begin position="246"/>
        <end position="256"/>
    </location>
</feature>
<dbReference type="EMBL" id="JBHSWV010000508">
    <property type="protein sequence ID" value="MFC6768230.1"/>
    <property type="molecule type" value="Genomic_DNA"/>
</dbReference>
<accession>A0ABD5SUP1</accession>
<dbReference type="AlphaFoldDB" id="A0ABD5SUP1"/>
<feature type="compositionally biased region" description="Polar residues" evidence="2">
    <location>
        <begin position="174"/>
        <end position="185"/>
    </location>
</feature>
<feature type="domain" description="DUF7310" evidence="3">
    <location>
        <begin position="7"/>
        <end position="89"/>
    </location>
</feature>
<feature type="compositionally biased region" description="Basic and acidic residues" evidence="2">
    <location>
        <begin position="116"/>
        <end position="129"/>
    </location>
</feature>
<dbReference type="InterPro" id="IPR055734">
    <property type="entry name" value="DUF7310"/>
</dbReference>